<keyword evidence="2" id="KW-0238">DNA-binding</keyword>
<feature type="domain" description="HTH arsR-type" evidence="4">
    <location>
        <begin position="22"/>
        <end position="117"/>
    </location>
</feature>
<dbReference type="SUPFAM" id="SSF46785">
    <property type="entry name" value="Winged helix' DNA-binding domain"/>
    <property type="match status" value="1"/>
</dbReference>
<dbReference type="InterPro" id="IPR011991">
    <property type="entry name" value="ArsR-like_HTH"/>
</dbReference>
<evidence type="ECO:0000256" key="1">
    <source>
        <dbReference type="ARBA" id="ARBA00023015"/>
    </source>
</evidence>
<dbReference type="InterPro" id="IPR036388">
    <property type="entry name" value="WH-like_DNA-bd_sf"/>
</dbReference>
<dbReference type="PANTHER" id="PTHR33154:SF33">
    <property type="entry name" value="TRANSCRIPTIONAL REPRESSOR SDPR"/>
    <property type="match status" value="1"/>
</dbReference>
<dbReference type="PROSITE" id="PS50987">
    <property type="entry name" value="HTH_ARSR_2"/>
    <property type="match status" value="1"/>
</dbReference>
<dbReference type="GO" id="GO:0003700">
    <property type="term" value="F:DNA-binding transcription factor activity"/>
    <property type="evidence" value="ECO:0007669"/>
    <property type="project" value="InterPro"/>
</dbReference>
<dbReference type="Proteomes" id="UP000885806">
    <property type="component" value="Unassembled WGS sequence"/>
</dbReference>
<dbReference type="InterPro" id="IPR051081">
    <property type="entry name" value="HTH_MetalResp_TranReg"/>
</dbReference>
<dbReference type="CDD" id="cd00090">
    <property type="entry name" value="HTH_ARSR"/>
    <property type="match status" value="1"/>
</dbReference>
<dbReference type="Gene3D" id="1.10.10.10">
    <property type="entry name" value="Winged helix-like DNA-binding domain superfamily/Winged helix DNA-binding domain"/>
    <property type="match status" value="1"/>
</dbReference>
<evidence type="ECO:0000256" key="2">
    <source>
        <dbReference type="ARBA" id="ARBA00023125"/>
    </source>
</evidence>
<accession>A0A7V5NXL0</accession>
<dbReference type="EMBL" id="DROP01000280">
    <property type="protein sequence ID" value="HHI89127.1"/>
    <property type="molecule type" value="Genomic_DNA"/>
</dbReference>
<evidence type="ECO:0000256" key="3">
    <source>
        <dbReference type="ARBA" id="ARBA00023163"/>
    </source>
</evidence>
<sequence>MCIYTLMDNDNTGISPAHKAVAQAVLDVLDTRYFKALCEPTRVEIIRKLITIGACDVGTIAHGLAQDRSVISRHLATLERAGICVSRKIGRRVLYDLDGPYIVAKVTSILDAIRPMAELCKPFENLSERKGVA</sequence>
<dbReference type="PANTHER" id="PTHR33154">
    <property type="entry name" value="TRANSCRIPTIONAL REGULATOR, ARSR FAMILY"/>
    <property type="match status" value="1"/>
</dbReference>
<dbReference type="GO" id="GO:0003677">
    <property type="term" value="F:DNA binding"/>
    <property type="evidence" value="ECO:0007669"/>
    <property type="project" value="UniProtKB-KW"/>
</dbReference>
<dbReference type="PRINTS" id="PR00778">
    <property type="entry name" value="HTHARSR"/>
</dbReference>
<dbReference type="Pfam" id="PF01022">
    <property type="entry name" value="HTH_5"/>
    <property type="match status" value="1"/>
</dbReference>
<keyword evidence="3" id="KW-0804">Transcription</keyword>
<evidence type="ECO:0000259" key="4">
    <source>
        <dbReference type="PROSITE" id="PS50987"/>
    </source>
</evidence>
<dbReference type="InterPro" id="IPR036390">
    <property type="entry name" value="WH_DNA-bd_sf"/>
</dbReference>
<name>A0A7V5NXL0_9PROT</name>
<organism evidence="5">
    <name type="scientific">Hellea balneolensis</name>
    <dbReference type="NCBI Taxonomy" id="287478"/>
    <lineage>
        <taxon>Bacteria</taxon>
        <taxon>Pseudomonadati</taxon>
        <taxon>Pseudomonadota</taxon>
        <taxon>Alphaproteobacteria</taxon>
        <taxon>Maricaulales</taxon>
        <taxon>Robiginitomaculaceae</taxon>
        <taxon>Hellea</taxon>
    </lineage>
</organism>
<dbReference type="SMART" id="SM00418">
    <property type="entry name" value="HTH_ARSR"/>
    <property type="match status" value="1"/>
</dbReference>
<keyword evidence="1" id="KW-0805">Transcription regulation</keyword>
<comment type="caution">
    <text evidence="5">The sequence shown here is derived from an EMBL/GenBank/DDBJ whole genome shotgun (WGS) entry which is preliminary data.</text>
</comment>
<protein>
    <submittedName>
        <fullName evidence="5">Transcriptional regulator</fullName>
    </submittedName>
</protein>
<reference evidence="5" key="1">
    <citation type="journal article" date="2020" name="mSystems">
        <title>Genome- and Community-Level Interaction Insights into Carbon Utilization and Element Cycling Functions of Hydrothermarchaeota in Hydrothermal Sediment.</title>
        <authorList>
            <person name="Zhou Z."/>
            <person name="Liu Y."/>
            <person name="Xu W."/>
            <person name="Pan J."/>
            <person name="Luo Z.H."/>
            <person name="Li M."/>
        </authorList>
    </citation>
    <scope>NUCLEOTIDE SEQUENCE [LARGE SCALE GENOMIC DNA]</scope>
    <source>
        <strain evidence="5">HyVt-538</strain>
    </source>
</reference>
<dbReference type="InterPro" id="IPR001845">
    <property type="entry name" value="HTH_ArsR_DNA-bd_dom"/>
</dbReference>
<evidence type="ECO:0000313" key="5">
    <source>
        <dbReference type="EMBL" id="HHI89127.1"/>
    </source>
</evidence>
<proteinExistence type="predicted"/>
<dbReference type="AlphaFoldDB" id="A0A7V5NXL0"/>
<dbReference type="NCBIfam" id="NF033788">
    <property type="entry name" value="HTH_metalloreg"/>
    <property type="match status" value="1"/>
</dbReference>
<gene>
    <name evidence="5" type="ORF">ENK01_04155</name>
</gene>